<dbReference type="EMBL" id="FPCH01000003">
    <property type="protein sequence ID" value="SFV37127.1"/>
    <property type="molecule type" value="Genomic_DNA"/>
</dbReference>
<evidence type="ECO:0000313" key="6">
    <source>
        <dbReference type="EMBL" id="SFV37127.1"/>
    </source>
</evidence>
<dbReference type="PANTHER" id="PTHR47506:SF7">
    <property type="entry name" value="TRANSCRIPTIONAL REGULATORY PROTEIN"/>
    <property type="match status" value="1"/>
</dbReference>
<dbReference type="Pfam" id="PF00440">
    <property type="entry name" value="TetR_N"/>
    <property type="match status" value="1"/>
</dbReference>
<dbReference type="InterPro" id="IPR023772">
    <property type="entry name" value="DNA-bd_HTH_TetR-type_CS"/>
</dbReference>
<dbReference type="AlphaFoldDB" id="A0A1I7NR10"/>
<evidence type="ECO:0000256" key="4">
    <source>
        <dbReference type="PROSITE-ProRule" id="PRU00335"/>
    </source>
</evidence>
<dbReference type="RefSeq" id="WP_092868538.1">
    <property type="nucleotide sequence ID" value="NZ_FPCH01000003.1"/>
</dbReference>
<organism evidence="6 7">
    <name type="scientific">Hyphomicrobium facile</name>
    <dbReference type="NCBI Taxonomy" id="51670"/>
    <lineage>
        <taxon>Bacteria</taxon>
        <taxon>Pseudomonadati</taxon>
        <taxon>Pseudomonadota</taxon>
        <taxon>Alphaproteobacteria</taxon>
        <taxon>Hyphomicrobiales</taxon>
        <taxon>Hyphomicrobiaceae</taxon>
        <taxon>Hyphomicrobium</taxon>
    </lineage>
</organism>
<evidence type="ECO:0000256" key="1">
    <source>
        <dbReference type="ARBA" id="ARBA00023015"/>
    </source>
</evidence>
<dbReference type="OrthoDB" id="9798857at2"/>
<dbReference type="PROSITE" id="PS50977">
    <property type="entry name" value="HTH_TETR_2"/>
    <property type="match status" value="1"/>
</dbReference>
<dbReference type="InterPro" id="IPR036271">
    <property type="entry name" value="Tet_transcr_reg_TetR-rel_C_sf"/>
</dbReference>
<dbReference type="SUPFAM" id="SSF48498">
    <property type="entry name" value="Tetracyclin repressor-like, C-terminal domain"/>
    <property type="match status" value="1"/>
</dbReference>
<feature type="DNA-binding region" description="H-T-H motif" evidence="4">
    <location>
        <begin position="33"/>
        <end position="52"/>
    </location>
</feature>
<keyword evidence="7" id="KW-1185">Reference proteome</keyword>
<dbReference type="InterPro" id="IPR001647">
    <property type="entry name" value="HTH_TetR"/>
</dbReference>
<dbReference type="STRING" id="51670.SAMN04488557_3007"/>
<name>A0A1I7NR10_9HYPH</name>
<reference evidence="7" key="1">
    <citation type="submission" date="2016-10" db="EMBL/GenBank/DDBJ databases">
        <authorList>
            <person name="Varghese N."/>
            <person name="Submissions S."/>
        </authorList>
    </citation>
    <scope>NUCLEOTIDE SEQUENCE [LARGE SCALE GENOMIC DNA]</scope>
    <source>
        <strain evidence="7">DSM 1565</strain>
    </source>
</reference>
<dbReference type="PROSITE" id="PS01081">
    <property type="entry name" value="HTH_TETR_1"/>
    <property type="match status" value="1"/>
</dbReference>
<dbReference type="Gene3D" id="1.10.10.60">
    <property type="entry name" value="Homeodomain-like"/>
    <property type="match status" value="1"/>
</dbReference>
<dbReference type="InterPro" id="IPR009057">
    <property type="entry name" value="Homeodomain-like_sf"/>
</dbReference>
<sequence length="195" mass="21064">MPRVSRKQADQHRKDVLDAASRLFLEHGIDGVSVPDVMAEAGLTHGGFYGHFSSKEALVAEACAKAFEDRRSTYEGFIERNGSDRKAARAEFIKRYASKNHRDSVGLGCPAAAMCGDLARKNPRGPVRAAFATAMDTLVDRLAPVLSGKKKAATREETLAQLSMLVGGLVLARSTKGHPISDEILQSVRSALIDE</sequence>
<evidence type="ECO:0000256" key="3">
    <source>
        <dbReference type="ARBA" id="ARBA00023163"/>
    </source>
</evidence>
<feature type="domain" description="HTH tetR-type" evidence="5">
    <location>
        <begin position="10"/>
        <end position="70"/>
    </location>
</feature>
<keyword evidence="3" id="KW-0804">Transcription</keyword>
<proteinExistence type="predicted"/>
<gene>
    <name evidence="6" type="ORF">SAMN04488557_3007</name>
</gene>
<keyword evidence="1" id="KW-0805">Transcription regulation</keyword>
<dbReference type="GO" id="GO:0003677">
    <property type="term" value="F:DNA binding"/>
    <property type="evidence" value="ECO:0007669"/>
    <property type="project" value="UniProtKB-UniRule"/>
</dbReference>
<protein>
    <submittedName>
        <fullName evidence="6">Transcriptional regulator, TetR family</fullName>
    </submittedName>
</protein>
<dbReference type="PRINTS" id="PR00455">
    <property type="entry name" value="HTHTETR"/>
</dbReference>
<evidence type="ECO:0000256" key="2">
    <source>
        <dbReference type="ARBA" id="ARBA00023125"/>
    </source>
</evidence>
<dbReference type="Gene3D" id="1.10.357.10">
    <property type="entry name" value="Tetracycline Repressor, domain 2"/>
    <property type="match status" value="1"/>
</dbReference>
<accession>A0A1I7NR10</accession>
<dbReference type="Proteomes" id="UP000199423">
    <property type="component" value="Unassembled WGS sequence"/>
</dbReference>
<dbReference type="PANTHER" id="PTHR47506">
    <property type="entry name" value="TRANSCRIPTIONAL REGULATORY PROTEIN"/>
    <property type="match status" value="1"/>
</dbReference>
<evidence type="ECO:0000313" key="7">
    <source>
        <dbReference type="Proteomes" id="UP000199423"/>
    </source>
</evidence>
<evidence type="ECO:0000259" key="5">
    <source>
        <dbReference type="PROSITE" id="PS50977"/>
    </source>
</evidence>
<dbReference type="SUPFAM" id="SSF46689">
    <property type="entry name" value="Homeodomain-like"/>
    <property type="match status" value="1"/>
</dbReference>
<keyword evidence="2 4" id="KW-0238">DNA-binding</keyword>